<organism evidence="1 2">
    <name type="scientific">Dermacentor silvarum</name>
    <name type="common">Tick</name>
    <dbReference type="NCBI Taxonomy" id="543639"/>
    <lineage>
        <taxon>Eukaryota</taxon>
        <taxon>Metazoa</taxon>
        <taxon>Ecdysozoa</taxon>
        <taxon>Arthropoda</taxon>
        <taxon>Chelicerata</taxon>
        <taxon>Arachnida</taxon>
        <taxon>Acari</taxon>
        <taxon>Parasitiformes</taxon>
        <taxon>Ixodida</taxon>
        <taxon>Ixodoidea</taxon>
        <taxon>Ixodidae</taxon>
        <taxon>Rhipicephalinae</taxon>
        <taxon>Dermacentor</taxon>
    </lineage>
</organism>
<gene>
    <name evidence="1" type="ORF">HPB49_016056</name>
</gene>
<accession>A0ACB8CYF4</accession>
<evidence type="ECO:0000313" key="2">
    <source>
        <dbReference type="Proteomes" id="UP000821865"/>
    </source>
</evidence>
<comment type="caution">
    <text evidence="1">The sequence shown here is derived from an EMBL/GenBank/DDBJ whole genome shotgun (WGS) entry which is preliminary data.</text>
</comment>
<dbReference type="EMBL" id="CM023473">
    <property type="protein sequence ID" value="KAH7954156.1"/>
    <property type="molecule type" value="Genomic_DNA"/>
</dbReference>
<proteinExistence type="predicted"/>
<keyword evidence="2" id="KW-1185">Reference proteome</keyword>
<reference evidence="1" key="1">
    <citation type="submission" date="2020-05" db="EMBL/GenBank/DDBJ databases">
        <title>Large-scale comparative analyses of tick genomes elucidate their genetic diversity and vector capacities.</title>
        <authorList>
            <person name="Jia N."/>
            <person name="Wang J."/>
            <person name="Shi W."/>
            <person name="Du L."/>
            <person name="Sun Y."/>
            <person name="Zhan W."/>
            <person name="Jiang J."/>
            <person name="Wang Q."/>
            <person name="Zhang B."/>
            <person name="Ji P."/>
            <person name="Sakyi L.B."/>
            <person name="Cui X."/>
            <person name="Yuan T."/>
            <person name="Jiang B."/>
            <person name="Yang W."/>
            <person name="Lam T.T.-Y."/>
            <person name="Chang Q."/>
            <person name="Ding S."/>
            <person name="Wang X."/>
            <person name="Zhu J."/>
            <person name="Ruan X."/>
            <person name="Zhao L."/>
            <person name="Wei J."/>
            <person name="Que T."/>
            <person name="Du C."/>
            <person name="Cheng J."/>
            <person name="Dai P."/>
            <person name="Han X."/>
            <person name="Huang E."/>
            <person name="Gao Y."/>
            <person name="Liu J."/>
            <person name="Shao H."/>
            <person name="Ye R."/>
            <person name="Li L."/>
            <person name="Wei W."/>
            <person name="Wang X."/>
            <person name="Wang C."/>
            <person name="Yang T."/>
            <person name="Huo Q."/>
            <person name="Li W."/>
            <person name="Guo W."/>
            <person name="Chen H."/>
            <person name="Zhou L."/>
            <person name="Ni X."/>
            <person name="Tian J."/>
            <person name="Zhou Y."/>
            <person name="Sheng Y."/>
            <person name="Liu T."/>
            <person name="Pan Y."/>
            <person name="Xia L."/>
            <person name="Li J."/>
            <person name="Zhao F."/>
            <person name="Cao W."/>
        </authorList>
    </citation>
    <scope>NUCLEOTIDE SEQUENCE</scope>
    <source>
        <strain evidence="1">Dsil-2018</strain>
    </source>
</reference>
<protein>
    <submittedName>
        <fullName evidence="1">Uncharacterized protein</fullName>
    </submittedName>
</protein>
<dbReference type="Proteomes" id="UP000821865">
    <property type="component" value="Chromosome 4"/>
</dbReference>
<sequence>MVHGRRVLLALLLCGLLCTLLVPFTLVLRSPTGCSSGDDDDDDYERASAGDHRLAVIIPFRDRFDELLRLAPHLHRFLVKQGIRHRLVVVNQIDTLRFNRGSLINAGFLESEAYCDYVAMHDVDLLPLNPQLSYAFPPNGGPHHLAAPGLHPRYHYPTFVGGILLLSTARFRQLNGISNRYWGWGLEDDEFYARIREAGFNVTRPVGITTGKKDTFRHLHDRRRRPRDTARTAQQRRENRRRDRRTGLGDIRYQVKARHKLKIDGAPVDVLDVRLLCNRTDTPWCELPVT</sequence>
<name>A0ACB8CYF4_DERSI</name>
<evidence type="ECO:0000313" key="1">
    <source>
        <dbReference type="EMBL" id="KAH7954156.1"/>
    </source>
</evidence>